<evidence type="ECO:0000256" key="1">
    <source>
        <dbReference type="SAM" id="MobiDB-lite"/>
    </source>
</evidence>
<reference evidence="3" key="1">
    <citation type="journal article" date="2023" name="Proc. Natl. Acad. Sci. U.S.A.">
        <title>Genomic and structural basis for evolution of tropane alkaloid biosynthesis.</title>
        <authorList>
            <person name="Wanga Y.-J."/>
            <person name="Taina T."/>
            <person name="Yua J.-Y."/>
            <person name="Lia J."/>
            <person name="Xua B."/>
            <person name="Chenc J."/>
            <person name="D'Auriad J.C."/>
            <person name="Huanga J.-P."/>
            <person name="Huanga S.-X."/>
        </authorList>
    </citation>
    <scope>NUCLEOTIDE SEQUENCE [LARGE SCALE GENOMIC DNA]</scope>
    <source>
        <strain evidence="3">cv. KIB-2019</strain>
    </source>
</reference>
<protein>
    <submittedName>
        <fullName evidence="2">Uncharacterized protein</fullName>
    </submittedName>
</protein>
<gene>
    <name evidence="2" type="ORF">K7X08_003497</name>
</gene>
<evidence type="ECO:0000313" key="3">
    <source>
        <dbReference type="Proteomes" id="UP001152561"/>
    </source>
</evidence>
<name>A0A9Q1RJ70_9SOLA</name>
<proteinExistence type="predicted"/>
<comment type="caution">
    <text evidence="2">The sequence shown here is derived from an EMBL/GenBank/DDBJ whole genome shotgun (WGS) entry which is preliminary data.</text>
</comment>
<dbReference type="Proteomes" id="UP001152561">
    <property type="component" value="Unassembled WGS sequence"/>
</dbReference>
<dbReference type="EMBL" id="JAJAGQ010000006">
    <property type="protein sequence ID" value="KAJ8559439.1"/>
    <property type="molecule type" value="Genomic_DNA"/>
</dbReference>
<dbReference type="AlphaFoldDB" id="A0A9Q1RJ70"/>
<feature type="compositionally biased region" description="Polar residues" evidence="1">
    <location>
        <begin position="188"/>
        <end position="202"/>
    </location>
</feature>
<keyword evidence="3" id="KW-1185">Reference proteome</keyword>
<sequence>MYSTNSSPFRSSKDNNNSPSHRHEKELVSLTTQKVDLHSTAAEILPSGFNFSGDLRVQTNYKNVENFESKITPKFLSTVIKDCGFSPNIVVRTVDPVDRLSARDEVAEPLVGIDSWVRSYRQITEYWKELQAKDKAGVIHIDEEEKMNEEIPKSDSPHQEALKAETLVSSEGHSKHISIYMSEIKAGTYSSSTRKSPHTTLEASIAHLSDR</sequence>
<feature type="region of interest" description="Disordered" evidence="1">
    <location>
        <begin position="188"/>
        <end position="211"/>
    </location>
</feature>
<accession>A0A9Q1RJ70</accession>
<feature type="region of interest" description="Disordered" evidence="1">
    <location>
        <begin position="1"/>
        <end position="26"/>
    </location>
</feature>
<organism evidence="2 3">
    <name type="scientific">Anisodus acutangulus</name>
    <dbReference type="NCBI Taxonomy" id="402998"/>
    <lineage>
        <taxon>Eukaryota</taxon>
        <taxon>Viridiplantae</taxon>
        <taxon>Streptophyta</taxon>
        <taxon>Embryophyta</taxon>
        <taxon>Tracheophyta</taxon>
        <taxon>Spermatophyta</taxon>
        <taxon>Magnoliopsida</taxon>
        <taxon>eudicotyledons</taxon>
        <taxon>Gunneridae</taxon>
        <taxon>Pentapetalae</taxon>
        <taxon>asterids</taxon>
        <taxon>lamiids</taxon>
        <taxon>Solanales</taxon>
        <taxon>Solanaceae</taxon>
        <taxon>Solanoideae</taxon>
        <taxon>Hyoscyameae</taxon>
        <taxon>Anisodus</taxon>
    </lineage>
</organism>
<evidence type="ECO:0000313" key="2">
    <source>
        <dbReference type="EMBL" id="KAJ8559439.1"/>
    </source>
</evidence>
<feature type="compositionally biased region" description="Polar residues" evidence="1">
    <location>
        <begin position="1"/>
        <end position="19"/>
    </location>
</feature>